<evidence type="ECO:0000256" key="1">
    <source>
        <dbReference type="SAM" id="MobiDB-lite"/>
    </source>
</evidence>
<name>F0ZK46_DICPU</name>
<organism evidence="2 3">
    <name type="scientific">Dictyostelium purpureum</name>
    <name type="common">Slime mold</name>
    <dbReference type="NCBI Taxonomy" id="5786"/>
    <lineage>
        <taxon>Eukaryota</taxon>
        <taxon>Amoebozoa</taxon>
        <taxon>Evosea</taxon>
        <taxon>Eumycetozoa</taxon>
        <taxon>Dictyostelia</taxon>
        <taxon>Dictyosteliales</taxon>
        <taxon>Dictyosteliaceae</taxon>
        <taxon>Dictyostelium</taxon>
    </lineage>
</organism>
<dbReference type="KEGG" id="dpp:DICPUDRAFT_151951"/>
<dbReference type="VEuPathDB" id="AmoebaDB:DICPUDRAFT_151951"/>
<dbReference type="Proteomes" id="UP000001064">
    <property type="component" value="Unassembled WGS sequence"/>
</dbReference>
<feature type="region of interest" description="Disordered" evidence="1">
    <location>
        <begin position="1"/>
        <end position="21"/>
    </location>
</feature>
<keyword evidence="3" id="KW-1185">Reference proteome</keyword>
<reference evidence="3" key="1">
    <citation type="journal article" date="2011" name="Genome Biol.">
        <title>Comparative genomics of the social amoebae Dictyostelium discoideum and Dictyostelium purpureum.</title>
        <authorList>
            <consortium name="US DOE Joint Genome Institute (JGI-PGF)"/>
            <person name="Sucgang R."/>
            <person name="Kuo A."/>
            <person name="Tian X."/>
            <person name="Salerno W."/>
            <person name="Parikh A."/>
            <person name="Feasley C.L."/>
            <person name="Dalin E."/>
            <person name="Tu H."/>
            <person name="Huang E."/>
            <person name="Barry K."/>
            <person name="Lindquist E."/>
            <person name="Shapiro H."/>
            <person name="Bruce D."/>
            <person name="Schmutz J."/>
            <person name="Salamov A."/>
            <person name="Fey P."/>
            <person name="Gaudet P."/>
            <person name="Anjard C."/>
            <person name="Babu M.M."/>
            <person name="Basu S."/>
            <person name="Bushmanova Y."/>
            <person name="van der Wel H."/>
            <person name="Katoh-Kurasawa M."/>
            <person name="Dinh C."/>
            <person name="Coutinho P.M."/>
            <person name="Saito T."/>
            <person name="Elias M."/>
            <person name="Schaap P."/>
            <person name="Kay R.R."/>
            <person name="Henrissat B."/>
            <person name="Eichinger L."/>
            <person name="Rivero F."/>
            <person name="Putnam N.H."/>
            <person name="West C.M."/>
            <person name="Loomis W.F."/>
            <person name="Chisholm R.L."/>
            <person name="Shaulsky G."/>
            <person name="Strassmann J.E."/>
            <person name="Queller D.C."/>
            <person name="Kuspa A."/>
            <person name="Grigoriev I.V."/>
        </authorList>
    </citation>
    <scope>NUCLEOTIDE SEQUENCE [LARGE SCALE GENOMIC DNA]</scope>
    <source>
        <strain evidence="3">QSDP1</strain>
    </source>
</reference>
<proteinExistence type="predicted"/>
<accession>F0ZK46</accession>
<evidence type="ECO:0000313" key="3">
    <source>
        <dbReference type="Proteomes" id="UP000001064"/>
    </source>
</evidence>
<protein>
    <submittedName>
        <fullName evidence="2">Uncharacterized protein</fullName>
    </submittedName>
</protein>
<dbReference type="GeneID" id="10500983"/>
<gene>
    <name evidence="2" type="ORF">DICPUDRAFT_151951</name>
</gene>
<dbReference type="AlphaFoldDB" id="F0ZK46"/>
<evidence type="ECO:0000313" key="2">
    <source>
        <dbReference type="EMBL" id="EGC35687.1"/>
    </source>
</evidence>
<dbReference type="EMBL" id="GL871051">
    <property type="protein sequence ID" value="EGC35687.1"/>
    <property type="molecule type" value="Genomic_DNA"/>
</dbReference>
<dbReference type="InParanoid" id="F0ZK46"/>
<dbReference type="RefSeq" id="XP_003287787.1">
    <property type="nucleotide sequence ID" value="XM_003287739.1"/>
</dbReference>
<sequence length="69" mass="7322">MGNMFPGLKHKPNSSSIGVNSNVGLQHNRGLVGVEVSSDLKIVQTNIVSFAPQNTTLMSSLTNPPGFKK</sequence>